<dbReference type="InterPro" id="IPR018062">
    <property type="entry name" value="HTH_AraC-typ_CS"/>
</dbReference>
<feature type="domain" description="HTH araC/xylS-type" evidence="9">
    <location>
        <begin position="336"/>
        <end position="434"/>
    </location>
</feature>
<dbReference type="InterPro" id="IPR009057">
    <property type="entry name" value="Homeodomain-like_sf"/>
</dbReference>
<evidence type="ECO:0000256" key="8">
    <source>
        <dbReference type="PROSITE-ProRule" id="PRU00169"/>
    </source>
</evidence>
<keyword evidence="4" id="KW-0902">Two-component regulatory system</keyword>
<organism evidence="11 12">
    <name type="scientific">Paenibacillus plantarum</name>
    <dbReference type="NCBI Taxonomy" id="2654975"/>
    <lineage>
        <taxon>Bacteria</taxon>
        <taxon>Bacillati</taxon>
        <taxon>Bacillota</taxon>
        <taxon>Bacilli</taxon>
        <taxon>Bacillales</taxon>
        <taxon>Paenibacillaceae</taxon>
        <taxon>Paenibacillus</taxon>
    </lineage>
</organism>
<evidence type="ECO:0000259" key="10">
    <source>
        <dbReference type="PROSITE" id="PS50110"/>
    </source>
</evidence>
<dbReference type="InterPro" id="IPR051552">
    <property type="entry name" value="HptR"/>
</dbReference>
<comment type="subcellular location">
    <subcellularLocation>
        <location evidence="1">Cytoplasm</location>
    </subcellularLocation>
</comment>
<evidence type="ECO:0000256" key="4">
    <source>
        <dbReference type="ARBA" id="ARBA00023012"/>
    </source>
</evidence>
<keyword evidence="3 8" id="KW-0597">Phosphoprotein</keyword>
<dbReference type="InterPro" id="IPR018060">
    <property type="entry name" value="HTH_AraC"/>
</dbReference>
<dbReference type="PROSITE" id="PS50110">
    <property type="entry name" value="RESPONSE_REGULATORY"/>
    <property type="match status" value="1"/>
</dbReference>
<dbReference type="PANTHER" id="PTHR42713:SF3">
    <property type="entry name" value="TRANSCRIPTIONAL REGULATORY PROTEIN HPTR"/>
    <property type="match status" value="1"/>
</dbReference>
<accession>A0ABX1X282</accession>
<dbReference type="EMBL" id="WHNY01000004">
    <property type="protein sequence ID" value="NOU62504.1"/>
    <property type="molecule type" value="Genomic_DNA"/>
</dbReference>
<keyword evidence="5" id="KW-0805">Transcription regulation</keyword>
<evidence type="ECO:0000256" key="5">
    <source>
        <dbReference type="ARBA" id="ARBA00023015"/>
    </source>
</evidence>
<keyword evidence="2" id="KW-0963">Cytoplasm</keyword>
<dbReference type="CDD" id="cd17536">
    <property type="entry name" value="REC_YesN-like"/>
    <property type="match status" value="1"/>
</dbReference>
<dbReference type="Gene3D" id="3.40.50.2300">
    <property type="match status" value="1"/>
</dbReference>
<feature type="modified residue" description="4-aspartylphosphate" evidence="8">
    <location>
        <position position="54"/>
    </location>
</feature>
<evidence type="ECO:0000256" key="1">
    <source>
        <dbReference type="ARBA" id="ARBA00004496"/>
    </source>
</evidence>
<dbReference type="Gene3D" id="1.10.10.60">
    <property type="entry name" value="Homeodomain-like"/>
    <property type="match status" value="2"/>
</dbReference>
<dbReference type="SUPFAM" id="SSF52172">
    <property type="entry name" value="CheY-like"/>
    <property type="match status" value="1"/>
</dbReference>
<keyword evidence="6" id="KW-0238">DNA-binding</keyword>
<keyword evidence="7" id="KW-0804">Transcription</keyword>
<name>A0ABX1X282_9BACL</name>
<comment type="caution">
    <text evidence="11">The sequence shown here is derived from an EMBL/GenBank/DDBJ whole genome shotgun (WGS) entry which is preliminary data.</text>
</comment>
<dbReference type="SMART" id="SM00342">
    <property type="entry name" value="HTH_ARAC"/>
    <property type="match status" value="1"/>
</dbReference>
<dbReference type="Proteomes" id="UP000653578">
    <property type="component" value="Unassembled WGS sequence"/>
</dbReference>
<keyword evidence="12" id="KW-1185">Reference proteome</keyword>
<evidence type="ECO:0000256" key="3">
    <source>
        <dbReference type="ARBA" id="ARBA00022553"/>
    </source>
</evidence>
<protein>
    <submittedName>
        <fullName evidence="11">Response regulator</fullName>
    </submittedName>
</protein>
<sequence>MLKLMIVDDEIEIREGLLAMEWAELGLTVVKVCENGLEAYMWIRDNPVDIVLTDIRMPHMDGMELAAKLHEQFSYTKVVVLSGYDDFLYARNCIRYGVEDYLLKPVRLDQLKDTMLRCVNGLNQDKQQQMRAIMLERRSMLLTNVLRKKFIQQCTSVPVSQEEWEEGCSVGEMLLDSPPYTVCLLKFDIDLSAPWEVDKHLLAFALHNILIDLWDDKYGYHSVNDSTVEVLFLAQGEEDWMVIMTELRKQLYGIRGLFPSTFSISIGQTVNSIQDLPLSRLSADKALSSGDVDCIQVYDHKQFDPSTRQTAEPDTILLQQLQHVGPLNQTGMDVVNQGKAYIRANYNRSITLSEVADHVHVNASYLSFLFKEMSGENYIAYLTSCRIEAAKELLAETQYKVYEIGEMVGYENSRYFSQIFRKITEQTPNDYRISVRN</sequence>
<proteinExistence type="predicted"/>
<dbReference type="SMART" id="SM00448">
    <property type="entry name" value="REC"/>
    <property type="match status" value="1"/>
</dbReference>
<dbReference type="Pfam" id="PF12833">
    <property type="entry name" value="HTH_18"/>
    <property type="match status" value="1"/>
</dbReference>
<dbReference type="PROSITE" id="PS01124">
    <property type="entry name" value="HTH_ARAC_FAMILY_2"/>
    <property type="match status" value="1"/>
</dbReference>
<feature type="domain" description="Response regulatory" evidence="10">
    <location>
        <begin position="3"/>
        <end position="119"/>
    </location>
</feature>
<dbReference type="SUPFAM" id="SSF46689">
    <property type="entry name" value="Homeodomain-like"/>
    <property type="match status" value="2"/>
</dbReference>
<evidence type="ECO:0000313" key="11">
    <source>
        <dbReference type="EMBL" id="NOU62504.1"/>
    </source>
</evidence>
<dbReference type="PANTHER" id="PTHR42713">
    <property type="entry name" value="HISTIDINE KINASE-RELATED"/>
    <property type="match status" value="1"/>
</dbReference>
<evidence type="ECO:0000256" key="6">
    <source>
        <dbReference type="ARBA" id="ARBA00023125"/>
    </source>
</evidence>
<evidence type="ECO:0000313" key="12">
    <source>
        <dbReference type="Proteomes" id="UP000653578"/>
    </source>
</evidence>
<dbReference type="Pfam" id="PF00072">
    <property type="entry name" value="Response_reg"/>
    <property type="match status" value="1"/>
</dbReference>
<dbReference type="InterPro" id="IPR011006">
    <property type="entry name" value="CheY-like_superfamily"/>
</dbReference>
<gene>
    <name evidence="11" type="ORF">GC096_00395</name>
</gene>
<evidence type="ECO:0000256" key="2">
    <source>
        <dbReference type="ARBA" id="ARBA00022490"/>
    </source>
</evidence>
<evidence type="ECO:0000256" key="7">
    <source>
        <dbReference type="ARBA" id="ARBA00023163"/>
    </source>
</evidence>
<dbReference type="PROSITE" id="PS00041">
    <property type="entry name" value="HTH_ARAC_FAMILY_1"/>
    <property type="match status" value="1"/>
</dbReference>
<reference evidence="11 12" key="1">
    <citation type="submission" date="2019-10" db="EMBL/GenBank/DDBJ databases">
        <title>Description of Paenibacillus humi sp. nov.</title>
        <authorList>
            <person name="Carlier A."/>
            <person name="Qi S."/>
        </authorList>
    </citation>
    <scope>NUCLEOTIDE SEQUENCE [LARGE SCALE GENOMIC DNA]</scope>
    <source>
        <strain evidence="11 12">LMG 31461</strain>
    </source>
</reference>
<dbReference type="RefSeq" id="WP_171628324.1">
    <property type="nucleotide sequence ID" value="NZ_WHNY01000004.1"/>
</dbReference>
<dbReference type="InterPro" id="IPR001789">
    <property type="entry name" value="Sig_transdc_resp-reg_receiver"/>
</dbReference>
<evidence type="ECO:0000259" key="9">
    <source>
        <dbReference type="PROSITE" id="PS01124"/>
    </source>
</evidence>